<dbReference type="PROSITE" id="PS00383">
    <property type="entry name" value="TYR_PHOSPHATASE_1"/>
    <property type="match status" value="1"/>
</dbReference>
<dbReference type="EMBL" id="CAVP010060193">
    <property type="protein sequence ID" value="CDL96315.1"/>
    <property type="molecule type" value="Genomic_DNA"/>
</dbReference>
<gene>
    <name evidence="7" type="ORF">HCOI_01770100</name>
</gene>
<evidence type="ECO:0000259" key="5">
    <source>
        <dbReference type="PROSITE" id="PS50055"/>
    </source>
</evidence>
<dbReference type="PANTHER" id="PTHR19134">
    <property type="entry name" value="RECEPTOR-TYPE TYROSINE-PROTEIN PHOSPHATASE"/>
    <property type="match status" value="1"/>
</dbReference>
<dbReference type="PROSITE" id="PS50056">
    <property type="entry name" value="TYR_PHOSPHATASE_2"/>
    <property type="match status" value="2"/>
</dbReference>
<protein>
    <recommendedName>
        <fullName evidence="1">protein-tyrosine-phosphatase</fullName>
        <ecNumber evidence="1">3.1.3.48</ecNumber>
    </recommendedName>
</protein>
<comment type="caution">
    <text evidence="7">The sequence shown here is derived from an EMBL/GenBank/DDBJ whole genome shotgun (WGS) entry which is preliminary data.</text>
</comment>
<evidence type="ECO:0000256" key="2">
    <source>
        <dbReference type="ARBA" id="ARBA00022801"/>
    </source>
</evidence>
<organism evidence="7">
    <name type="scientific">Haemonchus contortus</name>
    <name type="common">Barber pole worm</name>
    <dbReference type="NCBI Taxonomy" id="6289"/>
    <lineage>
        <taxon>Eukaryota</taxon>
        <taxon>Metazoa</taxon>
        <taxon>Ecdysozoa</taxon>
        <taxon>Nematoda</taxon>
        <taxon>Chromadorea</taxon>
        <taxon>Rhabditida</taxon>
        <taxon>Rhabditina</taxon>
        <taxon>Rhabditomorpha</taxon>
        <taxon>Strongyloidea</taxon>
        <taxon>Trichostrongylidae</taxon>
        <taxon>Haemonchus</taxon>
    </lineage>
</organism>
<dbReference type="GO" id="GO:0004725">
    <property type="term" value="F:protein tyrosine phosphatase activity"/>
    <property type="evidence" value="ECO:0007669"/>
    <property type="project" value="UniProtKB-EC"/>
</dbReference>
<evidence type="ECO:0000256" key="4">
    <source>
        <dbReference type="ARBA" id="ARBA00051722"/>
    </source>
</evidence>
<evidence type="ECO:0000256" key="1">
    <source>
        <dbReference type="ARBA" id="ARBA00013064"/>
    </source>
</evidence>
<feature type="domain" description="Tyrosine-protein phosphatase" evidence="5">
    <location>
        <begin position="32"/>
        <end position="287"/>
    </location>
</feature>
<dbReference type="AlphaFoldDB" id="W6NHP5"/>
<dbReference type="SMART" id="SM00404">
    <property type="entry name" value="PTPc_motif"/>
    <property type="match status" value="2"/>
</dbReference>
<dbReference type="PRINTS" id="PR00700">
    <property type="entry name" value="PRTYPHPHTASE"/>
</dbReference>
<sequence length="588" mass="67177">MLGTHLVTHPAVPISELAQHIERLRLNNNAGFQQEFESIETGQQFTWENSNADMNKHKNRYANVVAYDHSRVVLSSIDGIPGTDYINANYIDGYDKPKAYIATQGPLPETFGDFWRMVWEEGSSTIVMLTNLEERSRVKCDQYWPSRGSSTYGEIQVTLIETTVLAHYTMRTFRIQVVGEMEMREIRHLQYTAWPDHGVPDHPTPFLIFLKRVKTLNPPDAGPIISHCSAGIGRTGAFIVVDCMLERLRYENTVDIFGCVTSLRSQRSYMVQTEDQYIFIHDAVLDAVNSGSTEVPAVKLRQHVMALQQMAPMEGAAGMELEFRHLSTLKWSNSRCTVANMSANRHKNRQNAAVPYDSNRVIMQVIPGVDGSDYINASWVDGYRERCAYIATQGPTEQTIADFWRMVWEHDCAIIVMLTKTWEMGRNRCCEYWPQETGAQVGQLVVEPIAEYNMREYILREFRLSDVQSGISRIVRHFQYTEWPEQGAPKSGESFLDLIQQVHRTKTQFGVDGPIVIHCSSGAGRTGVFIALSIIIDRMRLEHVVDVFTTVKLLRTERQNMVQDTEQYHFLYLAALEFLSAYEQFPAV</sequence>
<dbReference type="GO" id="GO:0045202">
    <property type="term" value="C:synapse"/>
    <property type="evidence" value="ECO:0007669"/>
    <property type="project" value="UniProtKB-ARBA"/>
</dbReference>
<dbReference type="SUPFAM" id="SSF52799">
    <property type="entry name" value="(Phosphotyrosine protein) phosphatases II"/>
    <property type="match status" value="2"/>
</dbReference>
<keyword evidence="3" id="KW-0904">Protein phosphatase</keyword>
<dbReference type="Pfam" id="PF00102">
    <property type="entry name" value="Y_phosphatase"/>
    <property type="match status" value="2"/>
</dbReference>
<accession>W6NHP5</accession>
<evidence type="ECO:0000313" key="7">
    <source>
        <dbReference type="EMBL" id="CDL96315.1"/>
    </source>
</evidence>
<dbReference type="PROSITE" id="PS50055">
    <property type="entry name" value="TYR_PHOSPHATASE_PTP"/>
    <property type="match status" value="2"/>
</dbReference>
<dbReference type="PANTHER" id="PTHR19134:SF531">
    <property type="entry name" value="TYROSINE-PROTEIN PHOSPHATASE LAR"/>
    <property type="match status" value="1"/>
</dbReference>
<feature type="domain" description="Tyrosine specific protein phosphatases" evidence="6">
    <location>
        <begin position="207"/>
        <end position="278"/>
    </location>
</feature>
<dbReference type="CDD" id="cd14553">
    <property type="entry name" value="R-PTPc-LAR-1"/>
    <property type="match status" value="1"/>
</dbReference>
<dbReference type="InterPro" id="IPR029021">
    <property type="entry name" value="Prot-tyrosine_phosphatase-like"/>
</dbReference>
<name>W6NHP5_HAECO</name>
<dbReference type="InterPro" id="IPR000242">
    <property type="entry name" value="PTP_cat"/>
</dbReference>
<dbReference type="EC" id="3.1.3.48" evidence="1"/>
<feature type="domain" description="Tyrosine specific protein phosphatases" evidence="6">
    <location>
        <begin position="493"/>
        <end position="569"/>
    </location>
</feature>
<proteinExistence type="predicted"/>
<reference evidence="7" key="1">
    <citation type="submission" date="2013-03" db="EMBL/GenBank/DDBJ databases">
        <authorList>
            <person name="Aslett M."/>
        </authorList>
    </citation>
    <scope>NUCLEOTIDE SEQUENCE [LARGE SCALE GENOMIC DNA]</scope>
    <source>
        <strain evidence="7">ISE/inbred ISE</strain>
    </source>
</reference>
<dbReference type="InterPro" id="IPR050348">
    <property type="entry name" value="Protein-Tyr_Phosphatase"/>
</dbReference>
<dbReference type="SMART" id="SM00194">
    <property type="entry name" value="PTPc"/>
    <property type="match status" value="2"/>
</dbReference>
<dbReference type="FunFam" id="3.90.190.10:FF:000102">
    <property type="entry name" value="Receptor-type tyrosine-protein phosphatase"/>
    <property type="match status" value="1"/>
</dbReference>
<dbReference type="FunFam" id="3.90.190.10:FF:000147">
    <property type="entry name" value="Protein-tyrosine-phosphatase"/>
    <property type="match status" value="1"/>
</dbReference>
<keyword evidence="2" id="KW-0378">Hydrolase</keyword>
<dbReference type="Gene3D" id="3.90.190.10">
    <property type="entry name" value="Protein tyrosine phosphatase superfamily"/>
    <property type="match status" value="2"/>
</dbReference>
<reference evidence="7" key="2">
    <citation type="submission" date="2013-05" db="EMBL/GenBank/DDBJ databases">
        <title>The genome and transcriptome of Haemonchus contortus: a key model parasite for drug and vaccine discovery.</title>
        <authorList>
            <person name="Laing R."/>
            <person name="Kikuchi T."/>
            <person name="Martinelli A."/>
            <person name="Tsai I.J."/>
            <person name="Beech R.N."/>
            <person name="Redman E."/>
            <person name="Holroyd N."/>
            <person name="Bartley D.J."/>
            <person name="Beasley H."/>
            <person name="Britton C."/>
            <person name="Curran D."/>
            <person name="Devaney E."/>
            <person name="Gilabert A."/>
            <person name="Jackson F."/>
            <person name="Hunt M."/>
            <person name="Johnston S."/>
            <person name="Kryukov I."/>
            <person name="Li K."/>
            <person name="Morrison A.A."/>
            <person name="Reid A.J."/>
            <person name="Sargison N."/>
            <person name="Saunders G."/>
            <person name="Wasmuth J.D."/>
            <person name="Wolstenholme A."/>
            <person name="Berriman M."/>
            <person name="Gilleard J.S."/>
            <person name="Cotton J.A."/>
        </authorList>
    </citation>
    <scope>NUCLEOTIDE SEQUENCE [LARGE SCALE GENOMIC DNA]</scope>
    <source>
        <strain evidence="7">ISE/inbred ISE</strain>
    </source>
</reference>
<feature type="domain" description="Tyrosine-protein phosphatase" evidence="5">
    <location>
        <begin position="319"/>
        <end position="578"/>
    </location>
</feature>
<evidence type="ECO:0000259" key="6">
    <source>
        <dbReference type="PROSITE" id="PS50056"/>
    </source>
</evidence>
<dbReference type="InterPro" id="IPR003595">
    <property type="entry name" value="Tyr_Pase_cat"/>
</dbReference>
<evidence type="ECO:0000256" key="3">
    <source>
        <dbReference type="ARBA" id="ARBA00022912"/>
    </source>
</evidence>
<dbReference type="InterPro" id="IPR000387">
    <property type="entry name" value="Tyr_Pase_dom"/>
</dbReference>
<dbReference type="InterPro" id="IPR016130">
    <property type="entry name" value="Tyr_Pase_AS"/>
</dbReference>
<comment type="catalytic activity">
    <reaction evidence="4">
        <text>O-phospho-L-tyrosyl-[protein] + H2O = L-tyrosyl-[protein] + phosphate</text>
        <dbReference type="Rhea" id="RHEA:10684"/>
        <dbReference type="Rhea" id="RHEA-COMP:10136"/>
        <dbReference type="Rhea" id="RHEA-COMP:20101"/>
        <dbReference type="ChEBI" id="CHEBI:15377"/>
        <dbReference type="ChEBI" id="CHEBI:43474"/>
        <dbReference type="ChEBI" id="CHEBI:46858"/>
        <dbReference type="ChEBI" id="CHEBI:61978"/>
        <dbReference type="EC" id="3.1.3.48"/>
    </reaction>
</comment>